<evidence type="ECO:0000256" key="2">
    <source>
        <dbReference type="ARBA" id="ARBA00005677"/>
    </source>
</evidence>
<dbReference type="PANTHER" id="PTHR13477:SF0">
    <property type="entry name" value="LARGE RIBOSOMAL SUBUNIT PROTEIN ML49"/>
    <property type="match status" value="1"/>
</dbReference>
<dbReference type="GO" id="GO:0006412">
    <property type="term" value="P:translation"/>
    <property type="evidence" value="ECO:0007669"/>
    <property type="project" value="InterPro"/>
</dbReference>
<proteinExistence type="inferred from homology"/>
<evidence type="ECO:0000313" key="9">
    <source>
        <dbReference type="Proteomes" id="UP000268535"/>
    </source>
</evidence>
<keyword evidence="3" id="KW-0689">Ribosomal protein</keyword>
<dbReference type="PANTHER" id="PTHR13477">
    <property type="entry name" value="MITOCHONDRIAL 39S RIBOSOMAL PROTEIN L49"/>
    <property type="match status" value="1"/>
</dbReference>
<protein>
    <recommendedName>
        <fullName evidence="6">Large ribosomal subunit protein mL49</fullName>
    </recommendedName>
</protein>
<dbReference type="Pfam" id="PF05046">
    <property type="entry name" value="Img2"/>
    <property type="match status" value="1"/>
</dbReference>
<keyword evidence="5" id="KW-0687">Ribonucleoprotein</keyword>
<sequence length="152" mass="16681">MRPFERLLPHRAGLASTAACGFPRDAKPRLPTQLPASVLHRHQALAAQRNVDFLPDAFKPAPDAAVATADLPYGIHRTAGTQRLPIYLQLSSDRARSDTRVKGLRGDLDQLAAALAPVVMGRAITVEPKLNRITVHGDHVHVLRDWFTSRGF</sequence>
<evidence type="ECO:0000256" key="1">
    <source>
        <dbReference type="ARBA" id="ARBA00004173"/>
    </source>
</evidence>
<dbReference type="OrthoDB" id="19439at2759"/>
<gene>
    <name evidence="7" type="ORF">CAUPRSCDRAFT_10976</name>
    <name evidence="8" type="ORF">CXG81DRAFT_21359</name>
</gene>
<reference evidence="8" key="2">
    <citation type="submission" date="2018-04" db="EMBL/GenBank/DDBJ databases">
        <title>Leveraging single-cell genomics to expand the Fungal Tree of Life.</title>
        <authorList>
            <consortium name="DOE Joint Genome Institute"/>
            <person name="Ahrendt S.R."/>
            <person name="Quandt C.A."/>
            <person name="Ciobanu D."/>
            <person name="Clum A."/>
            <person name="Salamov A."/>
            <person name="Andreopoulos B."/>
            <person name="Cheng J.-F."/>
            <person name="Woyke T."/>
            <person name="Pelin A."/>
            <person name="Henrissat B."/>
            <person name="Benny G.L."/>
            <person name="Smith M.E."/>
            <person name="James T.Y."/>
            <person name="Grigoriev I.V."/>
        </authorList>
    </citation>
    <scope>NUCLEOTIDE SEQUENCE</scope>
    <source>
        <strain evidence="8">ATCC 52028</strain>
    </source>
</reference>
<evidence type="ECO:0000256" key="6">
    <source>
        <dbReference type="ARBA" id="ARBA00035191"/>
    </source>
</evidence>
<name>A0A4P9WVK2_9FUNG</name>
<accession>A0A4P9WVK2</accession>
<dbReference type="GO" id="GO:0005762">
    <property type="term" value="C:mitochondrial large ribosomal subunit"/>
    <property type="evidence" value="ECO:0007669"/>
    <property type="project" value="TreeGrafter"/>
</dbReference>
<organism evidence="7 9">
    <name type="scientific">Caulochytrium protostelioides</name>
    <dbReference type="NCBI Taxonomy" id="1555241"/>
    <lineage>
        <taxon>Eukaryota</taxon>
        <taxon>Fungi</taxon>
        <taxon>Fungi incertae sedis</taxon>
        <taxon>Chytridiomycota</taxon>
        <taxon>Chytridiomycota incertae sedis</taxon>
        <taxon>Chytridiomycetes</taxon>
        <taxon>Caulochytriales</taxon>
        <taxon>Caulochytriaceae</taxon>
        <taxon>Caulochytrium</taxon>
    </lineage>
</organism>
<comment type="subcellular location">
    <subcellularLocation>
        <location evidence="1">Mitochondrion</location>
    </subcellularLocation>
</comment>
<evidence type="ECO:0000256" key="3">
    <source>
        <dbReference type="ARBA" id="ARBA00022980"/>
    </source>
</evidence>
<comment type="similarity">
    <text evidence="2">Belongs to the mitochondrion-specific ribosomal protein mL49 family.</text>
</comment>
<keyword evidence="4" id="KW-0496">Mitochondrion</keyword>
<dbReference type="GO" id="GO:0003735">
    <property type="term" value="F:structural constituent of ribosome"/>
    <property type="evidence" value="ECO:0007669"/>
    <property type="project" value="InterPro"/>
</dbReference>
<reference evidence="7" key="3">
    <citation type="submission" date="2018-08" db="EMBL/GenBank/DDBJ databases">
        <title>Leveraging single-cell genomics to expand the Fungal Tree of Life.</title>
        <authorList>
            <consortium name="DOE Joint Genome Institute"/>
            <person name="Ahrendt S.R."/>
            <person name="Quandt C.A."/>
            <person name="Ciobanu D."/>
            <person name="Clum A."/>
            <person name="Salamov A."/>
            <person name="Andreopoulos B."/>
            <person name="Cheng J.-F."/>
            <person name="Woyke T."/>
            <person name="Pelin A."/>
            <person name="Henrissat B."/>
            <person name="Reynolds N."/>
            <person name="Benny G.L."/>
            <person name="Smith M.E."/>
            <person name="James T.Y."/>
            <person name="Grigoriev I.V."/>
        </authorList>
    </citation>
    <scope>NUCLEOTIDE SEQUENCE</scope>
    <source>
        <strain evidence="7">ATCC 52028</strain>
    </source>
</reference>
<evidence type="ECO:0000313" key="10">
    <source>
        <dbReference type="Proteomes" id="UP000274922"/>
    </source>
</evidence>
<evidence type="ECO:0000313" key="8">
    <source>
        <dbReference type="EMBL" id="RKO98398.1"/>
    </source>
</evidence>
<evidence type="ECO:0000313" key="7">
    <source>
        <dbReference type="EMBL" id="RKO97344.1"/>
    </source>
</evidence>
<evidence type="ECO:0000256" key="5">
    <source>
        <dbReference type="ARBA" id="ARBA00023274"/>
    </source>
</evidence>
<dbReference type="AlphaFoldDB" id="A0A4P9WVK2"/>
<dbReference type="Proteomes" id="UP000268535">
    <property type="component" value="Unassembled WGS sequence"/>
</dbReference>
<reference evidence="9 10" key="1">
    <citation type="journal article" date="2018" name="Nat. Microbiol.">
        <title>Leveraging single-cell genomics to expand the fungal tree of life.</title>
        <authorList>
            <person name="Ahrendt S.R."/>
            <person name="Quandt C.A."/>
            <person name="Ciobanu D."/>
            <person name="Clum A."/>
            <person name="Salamov A."/>
            <person name="Andreopoulos B."/>
            <person name="Cheng J.F."/>
            <person name="Woyke T."/>
            <person name="Pelin A."/>
            <person name="Henrissat B."/>
            <person name="Reynolds N.K."/>
            <person name="Benny G.L."/>
            <person name="Smith M.E."/>
            <person name="James T.Y."/>
            <person name="Grigoriev I.V."/>
        </authorList>
    </citation>
    <scope>NUCLEOTIDE SEQUENCE [LARGE SCALE GENOMIC DNA]</scope>
    <source>
        <strain evidence="9 10">ATCC 52028</strain>
    </source>
</reference>
<dbReference type="EMBL" id="ML009303">
    <property type="protein sequence ID" value="RKO97344.1"/>
    <property type="molecule type" value="Genomic_DNA"/>
</dbReference>
<dbReference type="Proteomes" id="UP000274922">
    <property type="component" value="Unassembled WGS sequence"/>
</dbReference>
<evidence type="ECO:0000256" key="4">
    <source>
        <dbReference type="ARBA" id="ARBA00023128"/>
    </source>
</evidence>
<dbReference type="EMBL" id="ML014452">
    <property type="protein sequence ID" value="RKO98398.1"/>
    <property type="molecule type" value="Genomic_DNA"/>
</dbReference>
<keyword evidence="10" id="KW-1185">Reference proteome</keyword>
<dbReference type="InterPro" id="IPR007740">
    <property type="entry name" value="Ribosomal_mL49"/>
</dbReference>
<dbReference type="Gene3D" id="3.30.780.10">
    <property type="entry name" value="SUI1-like domain"/>
    <property type="match status" value="1"/>
</dbReference>